<keyword evidence="4" id="KW-1185">Reference proteome</keyword>
<reference evidence="3 4" key="1">
    <citation type="submission" date="2018-07" db="EMBL/GenBank/DDBJ databases">
        <title>Genome sequencing of Moraxellaceae gen. HYN0046.</title>
        <authorList>
            <person name="Kim M."/>
            <person name="Yi H."/>
        </authorList>
    </citation>
    <scope>NUCLEOTIDE SEQUENCE [LARGE SCALE GENOMIC DNA]</scope>
    <source>
        <strain evidence="3 4">HYN0046</strain>
    </source>
</reference>
<dbReference type="InterPro" id="IPR057704">
    <property type="entry name" value="DUF7944"/>
</dbReference>
<gene>
    <name evidence="3" type="ORF">HYN46_04665</name>
</gene>
<evidence type="ECO:0000259" key="2">
    <source>
        <dbReference type="Pfam" id="PF25642"/>
    </source>
</evidence>
<dbReference type="NCBIfam" id="NF047330">
    <property type="entry name" value="MCR_0457_fam"/>
    <property type="match status" value="1"/>
</dbReference>
<accession>A0A345P4J2</accession>
<sequence>MNRIHLATNTLVATLLSTCFIATSSFAADTSSKANVAKTATTKSTAAKAAAKSQVEVEGGSGASQEEIATIDVLNEICPQILGTNNNKNFHKGYTNLLTELLPSIQDPVLAVASMHTDPDYMKILASARTRTLAEKTEDNRDVCLDVLHYPAPKHKAASGEAAAQ</sequence>
<evidence type="ECO:0000256" key="1">
    <source>
        <dbReference type="SAM" id="SignalP"/>
    </source>
</evidence>
<feature type="chain" id="PRO_5016921946" description="DUF7944 domain-containing protein" evidence="1">
    <location>
        <begin position="28"/>
        <end position="165"/>
    </location>
</feature>
<evidence type="ECO:0000313" key="4">
    <source>
        <dbReference type="Proteomes" id="UP000253940"/>
    </source>
</evidence>
<proteinExistence type="predicted"/>
<dbReference type="RefSeq" id="WP_114898311.1">
    <property type="nucleotide sequence ID" value="NZ_CP031222.1"/>
</dbReference>
<keyword evidence="1" id="KW-0732">Signal</keyword>
<dbReference type="Proteomes" id="UP000253940">
    <property type="component" value="Chromosome"/>
</dbReference>
<feature type="signal peptide" evidence="1">
    <location>
        <begin position="1"/>
        <end position="27"/>
    </location>
</feature>
<organism evidence="3 4">
    <name type="scientific">Aquirhabdus parva</name>
    <dbReference type="NCBI Taxonomy" id="2283318"/>
    <lineage>
        <taxon>Bacteria</taxon>
        <taxon>Pseudomonadati</taxon>
        <taxon>Pseudomonadota</taxon>
        <taxon>Gammaproteobacteria</taxon>
        <taxon>Moraxellales</taxon>
        <taxon>Moraxellaceae</taxon>
        <taxon>Aquirhabdus</taxon>
    </lineage>
</organism>
<name>A0A345P4J2_9GAMM</name>
<dbReference type="EMBL" id="CP031222">
    <property type="protein sequence ID" value="AXI02201.1"/>
    <property type="molecule type" value="Genomic_DNA"/>
</dbReference>
<protein>
    <recommendedName>
        <fullName evidence="2">DUF7944 domain-containing protein</fullName>
    </recommendedName>
</protein>
<dbReference type="OrthoDB" id="6650141at2"/>
<dbReference type="KEGG" id="mbah:HYN46_04665"/>
<feature type="domain" description="DUF7944" evidence="2">
    <location>
        <begin position="65"/>
        <end position="147"/>
    </location>
</feature>
<dbReference type="AlphaFoldDB" id="A0A345P4J2"/>
<evidence type="ECO:0000313" key="3">
    <source>
        <dbReference type="EMBL" id="AXI02201.1"/>
    </source>
</evidence>
<dbReference type="Pfam" id="PF25642">
    <property type="entry name" value="DUF7944"/>
    <property type="match status" value="1"/>
</dbReference>